<keyword evidence="1" id="KW-1133">Transmembrane helix</keyword>
<dbReference type="OrthoDB" id="8254787at2"/>
<gene>
    <name evidence="2" type="ORF">DW352_01765</name>
</gene>
<protein>
    <submittedName>
        <fullName evidence="2">Uncharacterized protein</fullName>
    </submittedName>
</protein>
<keyword evidence="1" id="KW-0812">Transmembrane</keyword>
<accession>A0A345ZR04</accession>
<evidence type="ECO:0000313" key="2">
    <source>
        <dbReference type="EMBL" id="AXK79351.1"/>
    </source>
</evidence>
<evidence type="ECO:0000313" key="3">
    <source>
        <dbReference type="Proteomes" id="UP000254889"/>
    </source>
</evidence>
<dbReference type="Proteomes" id="UP000254889">
    <property type="component" value="Chromosome"/>
</dbReference>
<organism evidence="2 3">
    <name type="scientific">Pseudolabrys taiwanensis</name>
    <dbReference type="NCBI Taxonomy" id="331696"/>
    <lineage>
        <taxon>Bacteria</taxon>
        <taxon>Pseudomonadati</taxon>
        <taxon>Pseudomonadota</taxon>
        <taxon>Alphaproteobacteria</taxon>
        <taxon>Hyphomicrobiales</taxon>
        <taxon>Xanthobacteraceae</taxon>
        <taxon>Pseudolabrys</taxon>
    </lineage>
</organism>
<proteinExistence type="predicted"/>
<name>A0A345ZR04_9HYPH</name>
<dbReference type="KEGG" id="ptaw:DW352_01765"/>
<evidence type="ECO:0000256" key="1">
    <source>
        <dbReference type="SAM" id="Phobius"/>
    </source>
</evidence>
<reference evidence="2 3" key="1">
    <citation type="submission" date="2018-07" db="EMBL/GenBank/DDBJ databases">
        <authorList>
            <person name="Quirk P.G."/>
            <person name="Krulwich T.A."/>
        </authorList>
    </citation>
    <scope>NUCLEOTIDE SEQUENCE [LARGE SCALE GENOMIC DNA]</scope>
    <source>
        <strain evidence="2 3">CC-BB4</strain>
    </source>
</reference>
<dbReference type="AlphaFoldDB" id="A0A345ZR04"/>
<keyword evidence="3" id="KW-1185">Reference proteome</keyword>
<feature type="transmembrane region" description="Helical" evidence="1">
    <location>
        <begin position="41"/>
        <end position="62"/>
    </location>
</feature>
<keyword evidence="1" id="KW-0472">Membrane</keyword>
<dbReference type="EMBL" id="CP031417">
    <property type="protein sequence ID" value="AXK79351.1"/>
    <property type="molecule type" value="Genomic_DNA"/>
</dbReference>
<sequence>MVNFPAGRTARKPLEKPAAPVEGLAKYQGGQESPSDYRHRMIVNAVAFFIVAALIGAGLWLADTMASMRKNQDCVLSGRRGCTPVEVNRERW</sequence>